<dbReference type="PANTHER" id="PTHR33169">
    <property type="entry name" value="PADR-FAMILY TRANSCRIPTIONAL REGULATOR"/>
    <property type="match status" value="1"/>
</dbReference>
<feature type="domain" description="Transcription regulator PadR N-terminal" evidence="1">
    <location>
        <begin position="22"/>
        <end position="93"/>
    </location>
</feature>
<dbReference type="InterPro" id="IPR052509">
    <property type="entry name" value="Metal_resp_DNA-bind_regulator"/>
</dbReference>
<dbReference type="RefSeq" id="WP_192766706.1">
    <property type="nucleotide sequence ID" value="NZ_JADBEB010000001.1"/>
</dbReference>
<dbReference type="CDD" id="cd00090">
    <property type="entry name" value="HTH_ARSR"/>
    <property type="match status" value="1"/>
</dbReference>
<evidence type="ECO:0000313" key="3">
    <source>
        <dbReference type="Proteomes" id="UP000649753"/>
    </source>
</evidence>
<proteinExistence type="predicted"/>
<dbReference type="AlphaFoldDB" id="A0A927M934"/>
<dbReference type="Pfam" id="PF03551">
    <property type="entry name" value="PadR"/>
    <property type="match status" value="1"/>
</dbReference>
<accession>A0A927M934</accession>
<sequence>MEPTRPAALPGQLRRGTLEYCVLALLRPGERYALDLVRELGAVDGMVTSEGTIYPLLSRLRRDGLVETAWHESPSGPPRRYYRLTEPGRERLDEFVGEWIRFRDAVDSLVIPKETA</sequence>
<dbReference type="Proteomes" id="UP000649753">
    <property type="component" value="Unassembled WGS sequence"/>
</dbReference>
<keyword evidence="3" id="KW-1185">Reference proteome</keyword>
<name>A0A927M934_9ACTN</name>
<comment type="caution">
    <text evidence="2">The sequence shown here is derived from an EMBL/GenBank/DDBJ whole genome shotgun (WGS) entry which is preliminary data.</text>
</comment>
<gene>
    <name evidence="2" type="ORF">H4W31_002368</name>
</gene>
<evidence type="ECO:0000313" key="2">
    <source>
        <dbReference type="EMBL" id="MBE1486730.1"/>
    </source>
</evidence>
<organism evidence="2 3">
    <name type="scientific">Plantactinospora soyae</name>
    <dbReference type="NCBI Taxonomy" id="1544732"/>
    <lineage>
        <taxon>Bacteria</taxon>
        <taxon>Bacillati</taxon>
        <taxon>Actinomycetota</taxon>
        <taxon>Actinomycetes</taxon>
        <taxon>Micromonosporales</taxon>
        <taxon>Micromonosporaceae</taxon>
        <taxon>Plantactinospora</taxon>
    </lineage>
</organism>
<dbReference type="InterPro" id="IPR005149">
    <property type="entry name" value="Tscrpt_reg_PadR_N"/>
</dbReference>
<dbReference type="InterPro" id="IPR036388">
    <property type="entry name" value="WH-like_DNA-bd_sf"/>
</dbReference>
<evidence type="ECO:0000259" key="1">
    <source>
        <dbReference type="Pfam" id="PF03551"/>
    </source>
</evidence>
<dbReference type="PANTHER" id="PTHR33169:SF14">
    <property type="entry name" value="TRANSCRIPTIONAL REGULATOR RV3488"/>
    <property type="match status" value="1"/>
</dbReference>
<dbReference type="SUPFAM" id="SSF46785">
    <property type="entry name" value="Winged helix' DNA-binding domain"/>
    <property type="match status" value="1"/>
</dbReference>
<dbReference type="InterPro" id="IPR036390">
    <property type="entry name" value="WH_DNA-bd_sf"/>
</dbReference>
<dbReference type="EMBL" id="JADBEB010000001">
    <property type="protein sequence ID" value="MBE1486730.1"/>
    <property type="molecule type" value="Genomic_DNA"/>
</dbReference>
<protein>
    <submittedName>
        <fullName evidence="2">PadR family transcriptional regulator PadR</fullName>
    </submittedName>
</protein>
<reference evidence="2" key="1">
    <citation type="submission" date="2020-10" db="EMBL/GenBank/DDBJ databases">
        <title>Sequencing the genomes of 1000 actinobacteria strains.</title>
        <authorList>
            <person name="Klenk H.-P."/>
        </authorList>
    </citation>
    <scope>NUCLEOTIDE SEQUENCE</scope>
    <source>
        <strain evidence="2">DSM 46832</strain>
    </source>
</reference>
<dbReference type="Gene3D" id="1.10.10.10">
    <property type="entry name" value="Winged helix-like DNA-binding domain superfamily/Winged helix DNA-binding domain"/>
    <property type="match status" value="1"/>
</dbReference>
<dbReference type="InterPro" id="IPR011991">
    <property type="entry name" value="ArsR-like_HTH"/>
</dbReference>